<dbReference type="GO" id="GO:0000105">
    <property type="term" value="P:L-histidine biosynthetic process"/>
    <property type="evidence" value="ECO:0007669"/>
    <property type="project" value="UniProtKB-UniRule"/>
</dbReference>
<dbReference type="GO" id="GO:0005737">
    <property type="term" value="C:cytoplasm"/>
    <property type="evidence" value="ECO:0007669"/>
    <property type="project" value="TreeGrafter"/>
</dbReference>
<sequence>MIADCHMHTGFSSDSDAAPEAMAAQAVKLGMERICITDHFDMDYPGGEFQLDTDVYWRKLEELREQYGGKLEIRRGVELGLQPHLGERIREYAKSRPFDYIIGSVHLVRGLDPYDREQYPGTDGELYREYFQCTLENLRSTGGFQALGHLDYVVRYGYTKEKEYSYAAYGELIDEILRELIHRGIALEINSGGLKYGLGFANPHPDVLRRYRELGGELLTVGSDAHRPEHVGYGFRQVRDMLLDCGYAYYTEFSGGKPVFLKL</sequence>
<feature type="domain" description="Polymerase/histidinol phosphatase N-terminal" evidence="9">
    <location>
        <begin position="3"/>
        <end position="83"/>
    </location>
</feature>
<protein>
    <recommendedName>
        <fullName evidence="3 8">Histidinol-phosphatase</fullName>
        <shortName evidence="8">HolPase</shortName>
        <ecNumber evidence="3 8">3.1.3.15</ecNumber>
    </recommendedName>
</protein>
<evidence type="ECO:0000256" key="5">
    <source>
        <dbReference type="ARBA" id="ARBA00022801"/>
    </source>
</evidence>
<comment type="caution">
    <text evidence="10">The sequence shown here is derived from an EMBL/GenBank/DDBJ whole genome shotgun (WGS) entry which is preliminary data.</text>
</comment>
<evidence type="ECO:0000313" key="11">
    <source>
        <dbReference type="Proteomes" id="UP000824169"/>
    </source>
</evidence>
<name>A0A9D1T996_9FIRM</name>
<dbReference type="SUPFAM" id="SSF89550">
    <property type="entry name" value="PHP domain-like"/>
    <property type="match status" value="1"/>
</dbReference>
<dbReference type="Proteomes" id="UP000824169">
    <property type="component" value="Unassembled WGS sequence"/>
</dbReference>
<comment type="pathway">
    <text evidence="1 8">Amino-acid biosynthesis; L-histidine biosynthesis; L-histidine from 5-phospho-alpha-D-ribose 1-diphosphate: step 8/9.</text>
</comment>
<gene>
    <name evidence="10" type="ORF">IAB71_00045</name>
</gene>
<dbReference type="InterPro" id="IPR016195">
    <property type="entry name" value="Pol/histidinol_Pase-like"/>
</dbReference>
<dbReference type="Gene3D" id="3.20.20.140">
    <property type="entry name" value="Metal-dependent hydrolases"/>
    <property type="match status" value="1"/>
</dbReference>
<evidence type="ECO:0000256" key="1">
    <source>
        <dbReference type="ARBA" id="ARBA00004970"/>
    </source>
</evidence>
<dbReference type="SMART" id="SM00481">
    <property type="entry name" value="POLIIIAc"/>
    <property type="match status" value="1"/>
</dbReference>
<keyword evidence="4 8" id="KW-0028">Amino-acid biosynthesis</keyword>
<dbReference type="GO" id="GO:0004401">
    <property type="term" value="F:histidinol-phosphatase activity"/>
    <property type="evidence" value="ECO:0007669"/>
    <property type="project" value="UniProtKB-UniRule"/>
</dbReference>
<organism evidence="10 11">
    <name type="scientific">Candidatus Scatomonas pullistercoris</name>
    <dbReference type="NCBI Taxonomy" id="2840920"/>
    <lineage>
        <taxon>Bacteria</taxon>
        <taxon>Bacillati</taxon>
        <taxon>Bacillota</taxon>
        <taxon>Clostridia</taxon>
        <taxon>Lachnospirales</taxon>
        <taxon>Lachnospiraceae</taxon>
        <taxon>Lachnospiraceae incertae sedis</taxon>
        <taxon>Candidatus Scatomonas</taxon>
    </lineage>
</organism>
<dbReference type="Pfam" id="PF02811">
    <property type="entry name" value="PHP"/>
    <property type="match status" value="1"/>
</dbReference>
<reference evidence="10" key="2">
    <citation type="journal article" date="2021" name="PeerJ">
        <title>Extensive microbial diversity within the chicken gut microbiome revealed by metagenomics and culture.</title>
        <authorList>
            <person name="Gilroy R."/>
            <person name="Ravi A."/>
            <person name="Getino M."/>
            <person name="Pursley I."/>
            <person name="Horton D.L."/>
            <person name="Alikhan N.F."/>
            <person name="Baker D."/>
            <person name="Gharbi K."/>
            <person name="Hall N."/>
            <person name="Watson M."/>
            <person name="Adriaenssens E.M."/>
            <person name="Foster-Nyarko E."/>
            <person name="Jarju S."/>
            <person name="Secka A."/>
            <person name="Antonio M."/>
            <person name="Oren A."/>
            <person name="Chaudhuri R.R."/>
            <person name="La Ragione R."/>
            <person name="Hildebrand F."/>
            <person name="Pallen M.J."/>
        </authorList>
    </citation>
    <scope>NUCLEOTIDE SEQUENCE</scope>
    <source>
        <strain evidence="10">CHK188-20938</strain>
    </source>
</reference>
<dbReference type="InterPro" id="IPR004013">
    <property type="entry name" value="PHP_dom"/>
</dbReference>
<evidence type="ECO:0000256" key="4">
    <source>
        <dbReference type="ARBA" id="ARBA00022605"/>
    </source>
</evidence>
<dbReference type="EC" id="3.1.3.15" evidence="3 8"/>
<dbReference type="InterPro" id="IPR003141">
    <property type="entry name" value="Pol/His_phosphatase_N"/>
</dbReference>
<accession>A0A9D1T996</accession>
<evidence type="ECO:0000256" key="3">
    <source>
        <dbReference type="ARBA" id="ARBA00013085"/>
    </source>
</evidence>
<comment type="similarity">
    <text evidence="2 8">Belongs to the PHP hydrolase family. HisK subfamily.</text>
</comment>
<dbReference type="NCBIfam" id="TIGR01856">
    <property type="entry name" value="hisJ_fam"/>
    <property type="match status" value="1"/>
</dbReference>
<evidence type="ECO:0000256" key="6">
    <source>
        <dbReference type="ARBA" id="ARBA00023102"/>
    </source>
</evidence>
<evidence type="ECO:0000256" key="2">
    <source>
        <dbReference type="ARBA" id="ARBA00009152"/>
    </source>
</evidence>
<keyword evidence="5 8" id="KW-0378">Hydrolase</keyword>
<dbReference type="InterPro" id="IPR010140">
    <property type="entry name" value="Histidinol_P_phosphatase_HisJ"/>
</dbReference>
<dbReference type="PANTHER" id="PTHR21039:SF0">
    <property type="entry name" value="HISTIDINOL-PHOSPHATASE"/>
    <property type="match status" value="1"/>
</dbReference>
<dbReference type="PANTHER" id="PTHR21039">
    <property type="entry name" value="HISTIDINOL PHOSPHATASE-RELATED"/>
    <property type="match status" value="1"/>
</dbReference>
<evidence type="ECO:0000256" key="8">
    <source>
        <dbReference type="RuleBase" id="RU366003"/>
    </source>
</evidence>
<dbReference type="EMBL" id="DVOO01000001">
    <property type="protein sequence ID" value="HIV24175.1"/>
    <property type="molecule type" value="Genomic_DNA"/>
</dbReference>
<proteinExistence type="inferred from homology"/>
<dbReference type="AlphaFoldDB" id="A0A9D1T996"/>
<comment type="catalytic activity">
    <reaction evidence="7 8">
        <text>L-histidinol phosphate + H2O = L-histidinol + phosphate</text>
        <dbReference type="Rhea" id="RHEA:14465"/>
        <dbReference type="ChEBI" id="CHEBI:15377"/>
        <dbReference type="ChEBI" id="CHEBI:43474"/>
        <dbReference type="ChEBI" id="CHEBI:57699"/>
        <dbReference type="ChEBI" id="CHEBI:57980"/>
        <dbReference type="EC" id="3.1.3.15"/>
    </reaction>
</comment>
<keyword evidence="6 8" id="KW-0368">Histidine biosynthesis</keyword>
<evidence type="ECO:0000313" key="10">
    <source>
        <dbReference type="EMBL" id="HIV24175.1"/>
    </source>
</evidence>
<evidence type="ECO:0000259" key="9">
    <source>
        <dbReference type="SMART" id="SM00481"/>
    </source>
</evidence>
<reference evidence="10" key="1">
    <citation type="submission" date="2020-10" db="EMBL/GenBank/DDBJ databases">
        <authorList>
            <person name="Gilroy R."/>
        </authorList>
    </citation>
    <scope>NUCLEOTIDE SEQUENCE</scope>
    <source>
        <strain evidence="10">CHK188-20938</strain>
    </source>
</reference>
<evidence type="ECO:0000256" key="7">
    <source>
        <dbReference type="ARBA" id="ARBA00049158"/>
    </source>
</evidence>